<dbReference type="STRING" id="273121.WS0695"/>
<dbReference type="HOGENOM" id="CLU_2195876_0_0_7"/>
<dbReference type="EMBL" id="BX571658">
    <property type="protein sequence ID" value="CAE09821.1"/>
    <property type="molecule type" value="Genomic_DNA"/>
</dbReference>
<evidence type="ECO:0000313" key="1">
    <source>
        <dbReference type="EMBL" id="CAE09821.1"/>
    </source>
</evidence>
<dbReference type="Proteomes" id="UP000000422">
    <property type="component" value="Chromosome"/>
</dbReference>
<dbReference type="KEGG" id="wsu:WS0695"/>
<evidence type="ECO:0000313" key="2">
    <source>
        <dbReference type="Proteomes" id="UP000000422"/>
    </source>
</evidence>
<sequence>MEVSINRGSESLEVEVRGGIDSFQEISELKNRLHTHARIHPEIPMEIYFLDAYVIPSSVIGTIPELIEIEKIEVRVKVAKEELYETLQKLMLQEILHLQKSTSSRNFT</sequence>
<reference evidence="1 2" key="1">
    <citation type="journal article" date="2003" name="Proc. Natl. Acad. Sci. U.S.A.">
        <title>Complete genome sequence and analysis of Wolinella succinogenes.</title>
        <authorList>
            <person name="Baar C."/>
            <person name="Eppinger M."/>
            <person name="Raddatz G."/>
            <person name="Simon JM."/>
            <person name="Lanz C."/>
            <person name="Klimmek O."/>
            <person name="Nandakumar R."/>
            <person name="Gross R."/>
            <person name="Rosinus A."/>
            <person name="Keller H."/>
            <person name="Jagtap P."/>
            <person name="Linke B."/>
            <person name="Meyer F."/>
            <person name="Lederer H."/>
            <person name="Schuster S.C."/>
        </authorList>
    </citation>
    <scope>NUCLEOTIDE SEQUENCE [LARGE SCALE GENOMIC DNA]</scope>
    <source>
        <strain evidence="2">ATCC 29543 / DSM 1740 / CCUG 13145 / JCM 31913 / LMG 7466 / NCTC 11488 / FDC 602W</strain>
    </source>
</reference>
<protein>
    <submittedName>
        <fullName evidence="1">Uncharacterized protein</fullName>
    </submittedName>
</protein>
<name>Q7MS73_WOLSU</name>
<proteinExistence type="predicted"/>
<keyword evidence="2" id="KW-1185">Reference proteome</keyword>
<organism evidence="2">
    <name type="scientific">Wolinella succinogenes (strain ATCC 29543 / DSM 1740 / CCUG 13145 / JCM 31913 / LMG 7466 / NCTC 11488 / FDC 602W)</name>
    <name type="common">Vibrio succinogenes</name>
    <dbReference type="NCBI Taxonomy" id="273121"/>
    <lineage>
        <taxon>Bacteria</taxon>
        <taxon>Pseudomonadati</taxon>
        <taxon>Campylobacterota</taxon>
        <taxon>Epsilonproteobacteria</taxon>
        <taxon>Campylobacterales</taxon>
        <taxon>Helicobacteraceae</taxon>
        <taxon>Wolinella</taxon>
    </lineage>
</organism>
<accession>Q7MS73</accession>
<gene>
    <name evidence="1" type="ordered locus">WS0695</name>
</gene>
<dbReference type="RefSeq" id="WP_011138621.1">
    <property type="nucleotide sequence ID" value="NC_005090.1"/>
</dbReference>
<dbReference type="AlphaFoldDB" id="Q7MS73"/>